<sequence>MGFKVIHEKRPSYSGGAMVAIILLSIILIGIAIVFAYLLISGKGNDYITGTLISLEFLIAGIEVVIFSRYFIPFREVSEDREEELLW</sequence>
<accession>A0A3B1D2D0</accession>
<keyword evidence="1" id="KW-1133">Transmembrane helix</keyword>
<keyword evidence="1" id="KW-0812">Transmembrane</keyword>
<proteinExistence type="predicted"/>
<gene>
    <name evidence="2" type="ORF">MNBD_NITROSPIRAE02-1172</name>
</gene>
<feature type="transmembrane region" description="Helical" evidence="1">
    <location>
        <begin position="52"/>
        <end position="72"/>
    </location>
</feature>
<feature type="transmembrane region" description="Helical" evidence="1">
    <location>
        <begin position="12"/>
        <end position="40"/>
    </location>
</feature>
<protein>
    <submittedName>
        <fullName evidence="2">Uncharacterized protein</fullName>
    </submittedName>
</protein>
<organism evidence="2">
    <name type="scientific">hydrothermal vent metagenome</name>
    <dbReference type="NCBI Taxonomy" id="652676"/>
    <lineage>
        <taxon>unclassified sequences</taxon>
        <taxon>metagenomes</taxon>
        <taxon>ecological metagenomes</taxon>
    </lineage>
</organism>
<name>A0A3B1D2D0_9ZZZZ</name>
<evidence type="ECO:0000256" key="1">
    <source>
        <dbReference type="SAM" id="Phobius"/>
    </source>
</evidence>
<keyword evidence="1" id="KW-0472">Membrane</keyword>
<reference evidence="2" key="1">
    <citation type="submission" date="2018-06" db="EMBL/GenBank/DDBJ databases">
        <authorList>
            <person name="Zhirakovskaya E."/>
        </authorList>
    </citation>
    <scope>NUCLEOTIDE SEQUENCE</scope>
</reference>
<dbReference type="AlphaFoldDB" id="A0A3B1D2D0"/>
<evidence type="ECO:0000313" key="2">
    <source>
        <dbReference type="EMBL" id="VAX30933.1"/>
    </source>
</evidence>
<dbReference type="EMBL" id="UOGH01000185">
    <property type="protein sequence ID" value="VAX30933.1"/>
    <property type="molecule type" value="Genomic_DNA"/>
</dbReference>